<name>B2JAG8_NOSP7</name>
<feature type="region of interest" description="Disordered" evidence="2">
    <location>
        <begin position="2122"/>
        <end position="2142"/>
    </location>
</feature>
<dbReference type="PhylomeDB" id="B2JAG8"/>
<comment type="similarity">
    <text evidence="1">Belongs to the CpcE/RpcE/PecE family.</text>
</comment>
<dbReference type="HOGENOM" id="CLU_231864_0_0_3"/>
<feature type="domain" description="DUF3854" evidence="4">
    <location>
        <begin position="1110"/>
        <end position="1235"/>
    </location>
</feature>
<dbReference type="Pfam" id="PF13604">
    <property type="entry name" value="AAA_30"/>
    <property type="match status" value="1"/>
</dbReference>
<dbReference type="InterPro" id="IPR027417">
    <property type="entry name" value="P-loop_NTPase"/>
</dbReference>
<dbReference type="SUPFAM" id="SSF55464">
    <property type="entry name" value="Origin of replication-binding domain, RBD-like"/>
    <property type="match status" value="1"/>
</dbReference>
<gene>
    <name evidence="5" type="ordered locus">Npun_AF036</name>
</gene>
<organism evidence="5 6">
    <name type="scientific">Nostoc punctiforme (strain ATCC 29133 / PCC 73102)</name>
    <dbReference type="NCBI Taxonomy" id="63737"/>
    <lineage>
        <taxon>Bacteria</taxon>
        <taxon>Bacillati</taxon>
        <taxon>Cyanobacteriota</taxon>
        <taxon>Cyanophyceae</taxon>
        <taxon>Nostocales</taxon>
        <taxon>Nostocaceae</taxon>
        <taxon>Nostoc</taxon>
    </lineage>
</organism>
<keyword evidence="5" id="KW-0540">Nuclease</keyword>
<sequence length="2142" mass="240257">MLTAANVSSEMAVNYFVKNYYHQGKSLWSGQGALKLGLSGAIDDEEAFKNVISGRSPQGREQLNARALKPDERRAALDCTFSAPKSVSLMALVGGDTRLIDAHHQALKETLELIEQRYAYTRVTDNSGRHRVKTGNLVVAQFDHIESRDLDPHLHTHCLLMNMTQTPDGRWLSLGNNEIFANKKFLGMAYQSSLAREVQKLGYEIEKSKHGQFDIKGFKFEDLEAFSKRRQQIIASFSANSTWAEREKIWDNTRQRKQKLPESELLAFWKEEAAALGIRFVKAGEPRQEIPANEKSLAEVLDLAIAHCSERNVAFRQEDLEKFILEERLATDIAATAALIREHQELIALPGLTDQFTTMTAVRRELATIDLMQQGQYKFCSISQREVVESHLENTLLNTGQRQAVELAATTSDQFIAWQGVAGAGKTFALKELKAIAFNAGYTIKGFAPSSSAAKVLSEELEIQSETIARLLVTEPKEIEPNQIWVVDEAGLLSAKDAHALLQRATLLQARVILVGDTRQLSAVEAGNPFKSLQQAGIKTAHLNESLRQKNPQLKLAVNLIADGRIEAGFERLEANGSILQVDSFSKIEQIANDYIVGTPEQRLKTLVLAGTNTERLALTQAIRDKLKGEGTLGETATITQLQTKNLTKVQMRFAHNFEIGDVIMPTRDYKRRGLSKGKLYEVVGRTTDKLTLRSDDGQHLEVDTAFDKAVYQRHQIEIAVGDRLQWKKNDRQLGRRNGQEFTVTGIDLNIVHIKYADERTERISLAQTQNLDYALVSTTYSSQGKTADQVLISADFTIGQESFYVAASRARHELKIYTEDPTRLVELAQQSKAKDNALELLRKQIQKSTIEQHQAITINISAPFEKPVLKQETTVSTPNVQPIVKSVASSRTTSHDSSIKVPKVLPVLKEIPNYNTVESVFSKPVLKSAAPTEAFWTPHQSKDIPNFLEPKHWQEFEDSAIHPDIAAKNFESLQFNYAGGEHESWERLMVSEKLNRTNTGRLTEGLIRTYSHLDAGGWWCDAGVDPRTFADLTPGDKPTLKRWGCYKPNQPRPKKDENNQIIEGKFIKYEHPPKVELSIFLLNVPDDIAERIYSKHKANPSDSDRQSGFWYCVWKHNIPCAIAEGAKKAASLLSQGHAAIGLPGISAGYRTPKDEFGKKIGKSYLHEELAIFATPSREIKFCFDYETKPKTKLNIERDISVTGRLLQKLGARVKVVSLPGPSKGVDDFIVASGPLAYEKLSHEAMKLRDWQQHNQHSKVAAIEPPKLQLKESSLQQTSPNQPIGQTHDNQQQPNPDTVINREDRGIINLSRETEQEFRAVRNQELSTHRKNSELRGSPATEVERLLTAVSRDIECQEVLELRAISTRINPSSTDDWLRGQRATNFSRQVNPEDSAIIDGAASDVSFEQNGNAKRPTTEQLLNAITENIQQSIVDDALVETLPQLTEQLYGYQQHLRRARTRLDDFGAVIASIEQQISSKRTVDVISDFIEQSVVESTLITLLPQLVEQLSQVSQQLAHKTAIAQQSELSSSQKTVWAIAENIEYLAVSSALTEALPLLIKQLSPLRQQQKGVRSRFDDLEAVITQIEQRLSSQRAIDAITQNVEYSAVSSALTGTLPQLIKQFSPLRQQLKKGIATFDKIFTAIEPLSQRLDLQKTIDIIAEDIEQLAVESALSETLPQLIEQLSQHHQHISGRITKFDDLETAISQSEQHLSTKKTVLSVLENIEQSLVESALAETLPRLIEQLSKTCQQQKALKPAFDKISTRIEHEIQYLSSQRTVDAIAQNIEQSLVESIITETLPQLIEQLSKTCQQHKGRTTFEGLGVAITQIEQRLDSQKTVDPIIENIEYSAVESALIETLPQLIEQLSQYHQQLKGGKTRFHGLEAAITQIEQRLDSQRTILSIAQSIEQSLVESIITETLPQLIKQLSQFSQQLKVGKTTFNQFQQLLDNEFVGYLTQKTRTSEHLALNAISDYVAQETVASYETVSALSKLKELLGVSQSQTYTEFTTALQKILDLTEKWGHHQNHSQGNVQSLSIEVETELLKESVKSHIKQIIHGLDIERLAALVMEVGKYVKGEKVTGAKVSELFTSVTTDAKALTFEQKMNIVRQLIKDDKPSIMKRLGINSPSPNDNEEHLRFRR</sequence>
<dbReference type="EMBL" id="CP001038">
    <property type="protein sequence ID" value="ACC84922.1"/>
    <property type="molecule type" value="Genomic_DNA"/>
</dbReference>
<evidence type="ECO:0000256" key="1">
    <source>
        <dbReference type="ARBA" id="ARBA00009299"/>
    </source>
</evidence>
<protein>
    <submittedName>
        <fullName evidence="5">ATP-dependent exoDNAse (Exonuclease V) alpha subunit-helicase superfamily I member-like protein</fullName>
    </submittedName>
</protein>
<dbReference type="Gene3D" id="3.40.50.300">
    <property type="entry name" value="P-loop containing nucleotide triphosphate hydrolases"/>
    <property type="match status" value="2"/>
</dbReference>
<evidence type="ECO:0000256" key="2">
    <source>
        <dbReference type="SAM" id="MobiDB-lite"/>
    </source>
</evidence>
<accession>B2JAG8</accession>
<evidence type="ECO:0000259" key="4">
    <source>
        <dbReference type="Pfam" id="PF12965"/>
    </source>
</evidence>
<dbReference type="NCBIfam" id="NF041492">
    <property type="entry name" value="MobF"/>
    <property type="match status" value="1"/>
</dbReference>
<dbReference type="PANTHER" id="PTHR34985">
    <property type="entry name" value="SLR0554 PROTEIN"/>
    <property type="match status" value="1"/>
</dbReference>
<dbReference type="SUPFAM" id="SSF48371">
    <property type="entry name" value="ARM repeat"/>
    <property type="match status" value="1"/>
</dbReference>
<dbReference type="Pfam" id="PF08751">
    <property type="entry name" value="TrwC"/>
    <property type="match status" value="1"/>
</dbReference>
<dbReference type="Proteomes" id="UP000001191">
    <property type="component" value="Plasmid pNPUN01"/>
</dbReference>
<evidence type="ECO:0000313" key="5">
    <source>
        <dbReference type="EMBL" id="ACC84922.1"/>
    </source>
</evidence>
<keyword evidence="5" id="KW-0067">ATP-binding</keyword>
<reference evidence="6" key="1">
    <citation type="submission" date="2008-04" db="EMBL/GenBank/DDBJ databases">
        <title>Complete sequence of plasmid 1 of Nostoc punctiforme ATCC 29133.</title>
        <authorList>
            <consortium name="US DOE Joint Genome Institute"/>
            <person name="Copeland A."/>
            <person name="Lucas S."/>
            <person name="Lapidus A."/>
            <person name="Glavina del Rio T."/>
            <person name="Dalin E."/>
            <person name="Tice H."/>
            <person name="Pitluck S."/>
            <person name="Chain P."/>
            <person name="Malfatti S."/>
            <person name="Shin M."/>
            <person name="Vergez L."/>
            <person name="Schmutz J."/>
            <person name="Larimer F."/>
            <person name="Land M."/>
            <person name="Hauser L."/>
            <person name="Kyrpides N."/>
            <person name="Kim E."/>
            <person name="Meeks J.C."/>
            <person name="Elhai J."/>
            <person name="Campbell E.L."/>
            <person name="Thiel T."/>
            <person name="Longmire J."/>
            <person name="Potts M."/>
            <person name="Atlas R."/>
        </authorList>
    </citation>
    <scope>NUCLEOTIDE SEQUENCE [LARGE SCALE GENOMIC DNA]</scope>
    <source>
        <strain evidence="6">ATCC 29133 / PCC 73102</strain>
        <plasmid evidence="6">Plasmid pNPUN01</plasmid>
    </source>
</reference>
<geneLocation type="plasmid" evidence="5 6">
    <name>pNPUN01</name>
</geneLocation>
<dbReference type="RefSeq" id="WP_012412944.1">
    <property type="nucleotide sequence ID" value="NC_010631.1"/>
</dbReference>
<dbReference type="InterPro" id="IPR024385">
    <property type="entry name" value="DUF3854"/>
</dbReference>
<dbReference type="NCBIfam" id="TIGR02686">
    <property type="entry name" value="relax_trwC"/>
    <property type="match status" value="1"/>
</dbReference>
<dbReference type="PANTHER" id="PTHR34985:SF1">
    <property type="entry name" value="SLR0554 PROTEIN"/>
    <property type="match status" value="1"/>
</dbReference>
<dbReference type="CDD" id="cd17933">
    <property type="entry name" value="DEXSc_RecD-like"/>
    <property type="match status" value="1"/>
</dbReference>
<keyword evidence="5" id="KW-0347">Helicase</keyword>
<keyword evidence="5" id="KW-0547">Nucleotide-binding</keyword>
<dbReference type="SUPFAM" id="SSF52540">
    <property type="entry name" value="P-loop containing nucleoside triphosphate hydrolases"/>
    <property type="match status" value="1"/>
</dbReference>
<feature type="compositionally biased region" description="Polar residues" evidence="2">
    <location>
        <begin position="1272"/>
        <end position="1298"/>
    </location>
</feature>
<dbReference type="InterPro" id="IPR014059">
    <property type="entry name" value="TraI/TrwC_relax"/>
</dbReference>
<keyword evidence="5" id="KW-0378">Hydrolase</keyword>
<dbReference type="InterPro" id="IPR014862">
    <property type="entry name" value="TrwC"/>
</dbReference>
<dbReference type="OrthoDB" id="1634048at2"/>
<keyword evidence="5" id="KW-0269">Exonuclease</keyword>
<dbReference type="EnsemblBacteria" id="ACC84922">
    <property type="protein sequence ID" value="ACC84922"/>
    <property type="gene ID" value="Npun_AF036"/>
</dbReference>
<dbReference type="GO" id="GO:0004386">
    <property type="term" value="F:helicase activity"/>
    <property type="evidence" value="ECO:0007669"/>
    <property type="project" value="UniProtKB-KW"/>
</dbReference>
<keyword evidence="6" id="KW-1185">Reference proteome</keyword>
<dbReference type="KEGG" id="npu:Npun_AF036"/>
<dbReference type="Pfam" id="PF12965">
    <property type="entry name" value="DUF3854"/>
    <property type="match status" value="1"/>
</dbReference>
<evidence type="ECO:0000313" key="6">
    <source>
        <dbReference type="Proteomes" id="UP000001191"/>
    </source>
</evidence>
<dbReference type="GO" id="GO:0004527">
    <property type="term" value="F:exonuclease activity"/>
    <property type="evidence" value="ECO:0007669"/>
    <property type="project" value="UniProtKB-KW"/>
</dbReference>
<feature type="region of interest" description="Disordered" evidence="2">
    <location>
        <begin position="1272"/>
        <end position="1299"/>
    </location>
</feature>
<keyword evidence="5" id="KW-0614">Plasmid</keyword>
<evidence type="ECO:0000259" key="3">
    <source>
        <dbReference type="Pfam" id="PF08751"/>
    </source>
</evidence>
<dbReference type="InterPro" id="IPR016024">
    <property type="entry name" value="ARM-type_fold"/>
</dbReference>
<feature type="domain" description="TrwC relaxase" evidence="3">
    <location>
        <begin position="13"/>
        <end position="275"/>
    </location>
</feature>
<proteinExistence type="inferred from homology"/>